<organism evidence="9 10">
    <name type="scientific">Trichuris trichiura</name>
    <name type="common">Whipworm</name>
    <name type="synonym">Trichocephalus trichiurus</name>
    <dbReference type="NCBI Taxonomy" id="36087"/>
    <lineage>
        <taxon>Eukaryota</taxon>
        <taxon>Metazoa</taxon>
        <taxon>Ecdysozoa</taxon>
        <taxon>Nematoda</taxon>
        <taxon>Enoplea</taxon>
        <taxon>Dorylaimia</taxon>
        <taxon>Trichinellida</taxon>
        <taxon>Trichuridae</taxon>
        <taxon>Trichuris</taxon>
    </lineage>
</organism>
<accession>A0A077ZJL2</accession>
<dbReference type="Proteomes" id="UP000030665">
    <property type="component" value="Unassembled WGS sequence"/>
</dbReference>
<dbReference type="InterPro" id="IPR007707">
    <property type="entry name" value="TACC_C"/>
</dbReference>
<sequence>MPAFIKYKRKVDKKMDKSPDRLSDCSVMTDDSYRTARFEASDDDSITKTNSCQRLYFTTVLENDATANLCTSEAETFCLEDSIEGKESSNITEEDASLSPQQIAVVKPTFPGMDKCEINDEPNEDFMINNDCCTSALDVLNSTCALELLDKASKSSAGLGHSKLPRQSILFKFDPLFQNVRSSFIAELAELKETQDVCANMEDVALPPSDPEQNHHSTGADSSEEASISETSSDMIKKMKERLKELSAEHDELLDRQERLLQQHNENQLALQEMQRASEEYVATIRELEAIEEKEKARMNDELLEKIRQKDKTIGELRHAESSASELLKQMEKLREASSALKQNEVGLRAVISELTKKIDQSEQRQAKFSTYIDDKISSMQTAKKELMKSKNADLEALKAQCKKYKVLIKSFQEESTQKSNQVNSLLSLCNELSARPSALK</sequence>
<protein>
    <submittedName>
        <fullName evidence="9">TACC domain containing protein</fullName>
    </submittedName>
</protein>
<dbReference type="STRING" id="36087.A0A077ZJL2"/>
<evidence type="ECO:0000256" key="2">
    <source>
        <dbReference type="ARBA" id="ARBA00009423"/>
    </source>
</evidence>
<evidence type="ECO:0000256" key="1">
    <source>
        <dbReference type="ARBA" id="ARBA00004245"/>
    </source>
</evidence>
<evidence type="ECO:0000313" key="9">
    <source>
        <dbReference type="EMBL" id="CDW59924.1"/>
    </source>
</evidence>
<proteinExistence type="inferred from homology"/>
<evidence type="ECO:0000256" key="4">
    <source>
        <dbReference type="ARBA" id="ARBA00023054"/>
    </source>
</evidence>
<evidence type="ECO:0000256" key="3">
    <source>
        <dbReference type="ARBA" id="ARBA00022490"/>
    </source>
</evidence>
<reference evidence="9" key="2">
    <citation type="submission" date="2014-03" db="EMBL/GenBank/DDBJ databases">
        <title>The whipworm genome and dual-species transcriptomics of an intimate host-pathogen interaction.</title>
        <authorList>
            <person name="Foth B.J."/>
            <person name="Tsai I.J."/>
            <person name="Reid A.J."/>
            <person name="Bancroft A.J."/>
            <person name="Nichol S."/>
            <person name="Tracey A."/>
            <person name="Holroyd N."/>
            <person name="Cotton J.A."/>
            <person name="Stanley E.J."/>
            <person name="Zarowiecki M."/>
            <person name="Liu J.Z."/>
            <person name="Huckvale T."/>
            <person name="Cooper P.J."/>
            <person name="Grencis R.K."/>
            <person name="Berriman M."/>
        </authorList>
    </citation>
    <scope>NUCLEOTIDE SEQUENCE [LARGE SCALE GENOMIC DNA]</scope>
</reference>
<evidence type="ECO:0000256" key="7">
    <source>
        <dbReference type="SAM" id="MobiDB-lite"/>
    </source>
</evidence>
<feature type="region of interest" description="Disordered" evidence="7">
    <location>
        <begin position="204"/>
        <end position="232"/>
    </location>
</feature>
<evidence type="ECO:0000259" key="8">
    <source>
        <dbReference type="Pfam" id="PF05010"/>
    </source>
</evidence>
<keyword evidence="4 6" id="KW-0175">Coiled coil</keyword>
<evidence type="ECO:0000256" key="6">
    <source>
        <dbReference type="SAM" id="Coils"/>
    </source>
</evidence>
<dbReference type="EMBL" id="HG806788">
    <property type="protein sequence ID" value="CDW59924.1"/>
    <property type="molecule type" value="Genomic_DNA"/>
</dbReference>
<evidence type="ECO:0000313" key="10">
    <source>
        <dbReference type="Proteomes" id="UP000030665"/>
    </source>
</evidence>
<keyword evidence="5" id="KW-0206">Cytoskeleton</keyword>
<keyword evidence="3" id="KW-0963">Cytoplasm</keyword>
<reference evidence="9" key="1">
    <citation type="submission" date="2014-01" db="EMBL/GenBank/DDBJ databases">
        <authorList>
            <person name="Aslett M."/>
        </authorList>
    </citation>
    <scope>NUCLEOTIDE SEQUENCE</scope>
</reference>
<dbReference type="OrthoDB" id="10255048at2759"/>
<dbReference type="AlphaFoldDB" id="A0A077ZJL2"/>
<evidence type="ECO:0000256" key="5">
    <source>
        <dbReference type="ARBA" id="ARBA00023212"/>
    </source>
</evidence>
<gene>
    <name evidence="9" type="ORF">TTRE_0000827101</name>
</gene>
<comment type="subcellular location">
    <subcellularLocation>
        <location evidence="1">Cytoplasm</location>
        <location evidence="1">Cytoskeleton</location>
    </subcellularLocation>
</comment>
<dbReference type="GO" id="GO:0005856">
    <property type="term" value="C:cytoskeleton"/>
    <property type="evidence" value="ECO:0007669"/>
    <property type="project" value="UniProtKB-SubCell"/>
</dbReference>
<name>A0A077ZJL2_TRITR</name>
<comment type="similarity">
    <text evidence="2">Belongs to the TACC family.</text>
</comment>
<feature type="domain" description="Transforming acidic coiled-coil-containing protein C-terminal" evidence="8">
    <location>
        <begin position="237"/>
        <end position="433"/>
    </location>
</feature>
<dbReference type="Pfam" id="PF05010">
    <property type="entry name" value="TACC_C"/>
    <property type="match status" value="1"/>
</dbReference>
<feature type="coiled-coil region" evidence="6">
    <location>
        <begin position="388"/>
        <end position="415"/>
    </location>
</feature>
<keyword evidence="10" id="KW-1185">Reference proteome</keyword>